<accession>D7SRV5</accession>
<dbReference type="STRING" id="29760.D7SRV5"/>
<protein>
    <submittedName>
        <fullName evidence="1">Uncharacterized protein</fullName>
    </submittedName>
</protein>
<dbReference type="Proteomes" id="UP000009183">
    <property type="component" value="Chromosome 9"/>
</dbReference>
<dbReference type="InParanoid" id="D7SRV5"/>
<sequence length="94" mass="10782">MIMVHSVASIDRSIAARPYVVPLNLNSEDFIKKDCFSSDNPHLLIPFSSRFYVEIQPHELRVRSSAITEENDMGRCLTIIYRRPLMQALGIKMS</sequence>
<dbReference type="HOGENOM" id="CLU_2390490_0_0_1"/>
<name>D7SRV5_VITVI</name>
<evidence type="ECO:0000313" key="2">
    <source>
        <dbReference type="Proteomes" id="UP000009183"/>
    </source>
</evidence>
<proteinExistence type="predicted"/>
<organism evidence="1 2">
    <name type="scientific">Vitis vinifera</name>
    <name type="common">Grape</name>
    <dbReference type="NCBI Taxonomy" id="29760"/>
    <lineage>
        <taxon>Eukaryota</taxon>
        <taxon>Viridiplantae</taxon>
        <taxon>Streptophyta</taxon>
        <taxon>Embryophyta</taxon>
        <taxon>Tracheophyta</taxon>
        <taxon>Spermatophyta</taxon>
        <taxon>Magnoliopsida</taxon>
        <taxon>eudicotyledons</taxon>
        <taxon>Gunneridae</taxon>
        <taxon>Pentapetalae</taxon>
        <taxon>rosids</taxon>
        <taxon>Vitales</taxon>
        <taxon>Vitaceae</taxon>
        <taxon>Viteae</taxon>
        <taxon>Vitis</taxon>
    </lineage>
</organism>
<reference evidence="2" key="1">
    <citation type="journal article" date="2007" name="Nature">
        <title>The grapevine genome sequence suggests ancestral hexaploidization in major angiosperm phyla.</title>
        <authorList>
            <consortium name="The French-Italian Public Consortium for Grapevine Genome Characterization."/>
            <person name="Jaillon O."/>
            <person name="Aury J.-M."/>
            <person name="Noel B."/>
            <person name="Policriti A."/>
            <person name="Clepet C."/>
            <person name="Casagrande A."/>
            <person name="Choisne N."/>
            <person name="Aubourg S."/>
            <person name="Vitulo N."/>
            <person name="Jubin C."/>
            <person name="Vezzi A."/>
            <person name="Legeai F."/>
            <person name="Hugueney P."/>
            <person name="Dasilva C."/>
            <person name="Horner D."/>
            <person name="Mica E."/>
            <person name="Jublot D."/>
            <person name="Poulain J."/>
            <person name="Bruyere C."/>
            <person name="Billault A."/>
            <person name="Segurens B."/>
            <person name="Gouyvenoux M."/>
            <person name="Ugarte E."/>
            <person name="Cattonaro F."/>
            <person name="Anthouard V."/>
            <person name="Vico V."/>
            <person name="Del Fabbro C."/>
            <person name="Alaux M."/>
            <person name="Di Gaspero G."/>
            <person name="Dumas V."/>
            <person name="Felice N."/>
            <person name="Paillard S."/>
            <person name="Juman I."/>
            <person name="Moroldo M."/>
            <person name="Scalabrin S."/>
            <person name="Canaguier A."/>
            <person name="Le Clainche I."/>
            <person name="Malacrida G."/>
            <person name="Durand E."/>
            <person name="Pesole G."/>
            <person name="Laucou V."/>
            <person name="Chatelet P."/>
            <person name="Merdinoglu D."/>
            <person name="Delledonne M."/>
            <person name="Pezzotti M."/>
            <person name="Lecharny A."/>
            <person name="Scarpelli C."/>
            <person name="Artiguenave F."/>
            <person name="Pe M.E."/>
            <person name="Valle G."/>
            <person name="Morgante M."/>
            <person name="Caboche M."/>
            <person name="Adam-Blondon A.-F."/>
            <person name="Weissenbach J."/>
            <person name="Quetier F."/>
            <person name="Wincker P."/>
        </authorList>
    </citation>
    <scope>NUCLEOTIDE SEQUENCE [LARGE SCALE GENOMIC DNA]</scope>
    <source>
        <strain evidence="2">cv. Pinot noir / PN40024</strain>
    </source>
</reference>
<gene>
    <name evidence="1" type="ordered locus">VIT_09s0054g01460</name>
</gene>
<dbReference type="EMBL" id="FN594972">
    <property type="protein sequence ID" value="CBI18387.3"/>
    <property type="molecule type" value="Genomic_DNA"/>
</dbReference>
<dbReference type="AlphaFoldDB" id="D7SRV5"/>
<keyword evidence="2" id="KW-1185">Reference proteome</keyword>
<evidence type="ECO:0000313" key="1">
    <source>
        <dbReference type="EMBL" id="CBI18387.3"/>
    </source>
</evidence>
<dbReference type="PaxDb" id="29760-VIT_09s0054g01460.t01"/>